<keyword evidence="2" id="KW-0677">Repeat</keyword>
<dbReference type="SUPFAM" id="SSF117281">
    <property type="entry name" value="Kelch motif"/>
    <property type="match status" value="1"/>
</dbReference>
<gene>
    <name evidence="3" type="primary">KLHL1</name>
</gene>
<dbReference type="PANTHER" id="PTHR45632:SF3">
    <property type="entry name" value="KELCH-LIKE PROTEIN 32"/>
    <property type="match status" value="1"/>
</dbReference>
<feature type="non-terminal residue" evidence="3">
    <location>
        <position position="310"/>
    </location>
</feature>
<dbReference type="AlphaFoldDB" id="A0A034W0C1"/>
<proteinExistence type="predicted"/>
<dbReference type="InterPro" id="IPR006652">
    <property type="entry name" value="Kelch_1"/>
</dbReference>
<dbReference type="OrthoDB" id="8029181at2759"/>
<dbReference type="Pfam" id="PF01344">
    <property type="entry name" value="Kelch_1"/>
    <property type="match status" value="2"/>
</dbReference>
<evidence type="ECO:0000256" key="2">
    <source>
        <dbReference type="ARBA" id="ARBA00022737"/>
    </source>
</evidence>
<reference evidence="3" key="1">
    <citation type="journal article" date="2014" name="BMC Genomics">
        <title>Characterizing the developmental transcriptome of the oriental fruit fly, Bactrocera dorsalis (Diptera: Tephritidae) through comparative genomic analysis with Drosophila melanogaster utilizing modENCODE datasets.</title>
        <authorList>
            <person name="Geib S.M."/>
            <person name="Calla B."/>
            <person name="Hall B."/>
            <person name="Hou S."/>
            <person name="Manoukis N.C."/>
        </authorList>
    </citation>
    <scope>NUCLEOTIDE SEQUENCE</scope>
    <source>
        <strain evidence="3">Punador</strain>
    </source>
</reference>
<name>A0A034W0C1_BACDO</name>
<evidence type="ECO:0000256" key="1">
    <source>
        <dbReference type="ARBA" id="ARBA00022441"/>
    </source>
</evidence>
<evidence type="ECO:0000313" key="3">
    <source>
        <dbReference type="EMBL" id="JAC49041.1"/>
    </source>
</evidence>
<protein>
    <submittedName>
        <fullName evidence="3">Kelch-like protein 1</fullName>
    </submittedName>
</protein>
<dbReference type="Gene3D" id="2.120.10.80">
    <property type="entry name" value="Kelch-type beta propeller"/>
    <property type="match status" value="1"/>
</dbReference>
<sequence length="310" mass="34953">WISKPEARAKINIRFTGPRRVEASPWIRKPETQPKINMQIKGPRGVDAFSFIREPEAQPKINMQVKGPSGVEAVSRMREPEQRPKINMRFTRPGGIKEVSWNIEPAVRTLNAPFTFSASNCGEKTLLAICSGMNPKLLQYNKAEDKWQEYASIKFDYQWYRTILKDDNLLFLGGYKTGATSNIVHSWNIRNKAWQSLPAMNKARCSHCVVELDGKIYAIGGLVGDKDPKDLSSVERYTTSDGWQFVKSLNVGRYNANAVALNGNIYIIGGWGDELLKSVECYNPDSDTWTSCPDMKEYHLVPAVAAHNGH</sequence>
<dbReference type="PANTHER" id="PTHR45632">
    <property type="entry name" value="LD33804P"/>
    <property type="match status" value="1"/>
</dbReference>
<dbReference type="SMART" id="SM00612">
    <property type="entry name" value="Kelch"/>
    <property type="match status" value="3"/>
</dbReference>
<accession>A0A034W0C1</accession>
<dbReference type="InterPro" id="IPR015915">
    <property type="entry name" value="Kelch-typ_b-propeller"/>
</dbReference>
<dbReference type="EMBL" id="GAKP01009911">
    <property type="protein sequence ID" value="JAC49041.1"/>
    <property type="molecule type" value="Transcribed_RNA"/>
</dbReference>
<feature type="non-terminal residue" evidence="3">
    <location>
        <position position="1"/>
    </location>
</feature>
<organism evidence="3">
    <name type="scientific">Bactrocera dorsalis</name>
    <name type="common">Oriental fruit fly</name>
    <name type="synonym">Dacus dorsalis</name>
    <dbReference type="NCBI Taxonomy" id="27457"/>
    <lineage>
        <taxon>Eukaryota</taxon>
        <taxon>Metazoa</taxon>
        <taxon>Ecdysozoa</taxon>
        <taxon>Arthropoda</taxon>
        <taxon>Hexapoda</taxon>
        <taxon>Insecta</taxon>
        <taxon>Pterygota</taxon>
        <taxon>Neoptera</taxon>
        <taxon>Endopterygota</taxon>
        <taxon>Diptera</taxon>
        <taxon>Brachycera</taxon>
        <taxon>Muscomorpha</taxon>
        <taxon>Tephritoidea</taxon>
        <taxon>Tephritidae</taxon>
        <taxon>Bactrocera</taxon>
        <taxon>Bactrocera</taxon>
    </lineage>
</organism>
<keyword evidence="1" id="KW-0880">Kelch repeat</keyword>